<name>A0A3A4JW82_9NOCA</name>
<gene>
    <name evidence="2" type="ORF">D5S18_14990</name>
</gene>
<feature type="domain" description="VOC" evidence="1">
    <location>
        <begin position="4"/>
        <end position="129"/>
    </location>
</feature>
<dbReference type="InterPro" id="IPR029068">
    <property type="entry name" value="Glyas_Bleomycin-R_OHBP_Dase"/>
</dbReference>
<accession>A0A3A4JW82</accession>
<evidence type="ECO:0000313" key="3">
    <source>
        <dbReference type="Proteomes" id="UP000266677"/>
    </source>
</evidence>
<dbReference type="SUPFAM" id="SSF54593">
    <property type="entry name" value="Glyoxalase/Bleomycin resistance protein/Dihydroxybiphenyl dioxygenase"/>
    <property type="match status" value="1"/>
</dbReference>
<dbReference type="RefSeq" id="WP_120041387.1">
    <property type="nucleotide sequence ID" value="NZ_QZFU01000019.1"/>
</dbReference>
<dbReference type="Gene3D" id="3.10.180.10">
    <property type="entry name" value="2,3-Dihydroxybiphenyl 1,2-Dioxygenase, domain 1"/>
    <property type="match status" value="1"/>
</dbReference>
<dbReference type="InterPro" id="IPR037523">
    <property type="entry name" value="VOC_core"/>
</dbReference>
<dbReference type="EMBL" id="QZFU01000019">
    <property type="protein sequence ID" value="RJO74759.1"/>
    <property type="molecule type" value="Genomic_DNA"/>
</dbReference>
<dbReference type="AlphaFoldDB" id="A0A3A4JW82"/>
<organism evidence="2 3">
    <name type="scientific">Nocardia panacis</name>
    <dbReference type="NCBI Taxonomy" id="2340916"/>
    <lineage>
        <taxon>Bacteria</taxon>
        <taxon>Bacillati</taxon>
        <taxon>Actinomycetota</taxon>
        <taxon>Actinomycetes</taxon>
        <taxon>Mycobacteriales</taxon>
        <taxon>Nocardiaceae</taxon>
        <taxon>Nocardia</taxon>
    </lineage>
</organism>
<evidence type="ECO:0000313" key="2">
    <source>
        <dbReference type="EMBL" id="RJO74759.1"/>
    </source>
</evidence>
<sequence>MSVQFNHTIVGCHDKRATAEFWGDILDLPVGAEFGPFIPIKVANGATFDFAQVPAASSEDQVTEIAPQHYAFLISEAEFDAAYAKIQRYGLPHWADPRRVGVNEINHNDGGRGVYFADPNGHFLELLTVPYGGWPS</sequence>
<protein>
    <submittedName>
        <fullName evidence="2">VOC family protein</fullName>
    </submittedName>
</protein>
<dbReference type="Proteomes" id="UP000266677">
    <property type="component" value="Unassembled WGS sequence"/>
</dbReference>
<dbReference type="PROSITE" id="PS51819">
    <property type="entry name" value="VOC"/>
    <property type="match status" value="1"/>
</dbReference>
<evidence type="ECO:0000259" key="1">
    <source>
        <dbReference type="PROSITE" id="PS51819"/>
    </source>
</evidence>
<dbReference type="CDD" id="cd08351">
    <property type="entry name" value="ChaP_like"/>
    <property type="match status" value="1"/>
</dbReference>
<comment type="caution">
    <text evidence="2">The sequence shown here is derived from an EMBL/GenBank/DDBJ whole genome shotgun (WGS) entry which is preliminary data.</text>
</comment>
<dbReference type="InterPro" id="IPR004360">
    <property type="entry name" value="Glyas_Fos-R_dOase_dom"/>
</dbReference>
<keyword evidence="3" id="KW-1185">Reference proteome</keyword>
<reference evidence="2 3" key="1">
    <citation type="submission" date="2018-09" db="EMBL/GenBank/DDBJ databases">
        <title>YIM PH21274 draft genome.</title>
        <authorList>
            <person name="Miao C."/>
        </authorList>
    </citation>
    <scope>NUCLEOTIDE SEQUENCE [LARGE SCALE GENOMIC DNA]</scope>
    <source>
        <strain evidence="2 3">YIM PH 21724</strain>
    </source>
</reference>
<proteinExistence type="predicted"/>
<dbReference type="OrthoDB" id="9810341at2"/>
<dbReference type="Pfam" id="PF00903">
    <property type="entry name" value="Glyoxalase"/>
    <property type="match status" value="1"/>
</dbReference>